<dbReference type="AlphaFoldDB" id="A0A7W7LU44"/>
<evidence type="ECO:0000313" key="1">
    <source>
        <dbReference type="EMBL" id="MBB4895676.1"/>
    </source>
</evidence>
<sequence length="31" mass="3326">MKPNANRMILATAAALTALANLLEAVHNFMN</sequence>
<protein>
    <submittedName>
        <fullName evidence="1">Uncharacterized protein</fullName>
    </submittedName>
</protein>
<dbReference type="EMBL" id="JACHJH010000008">
    <property type="protein sequence ID" value="MBB4895676.1"/>
    <property type="molecule type" value="Genomic_DNA"/>
</dbReference>
<organism evidence="1 2">
    <name type="scientific">Streptomyces olivoverticillatus</name>
    <dbReference type="NCBI Taxonomy" id="66427"/>
    <lineage>
        <taxon>Bacteria</taxon>
        <taxon>Bacillati</taxon>
        <taxon>Actinomycetota</taxon>
        <taxon>Actinomycetes</taxon>
        <taxon>Kitasatosporales</taxon>
        <taxon>Streptomycetaceae</taxon>
        <taxon>Streptomyces</taxon>
    </lineage>
</organism>
<proteinExistence type="predicted"/>
<keyword evidence="2" id="KW-1185">Reference proteome</keyword>
<accession>A0A7W7LU44</accession>
<dbReference type="Proteomes" id="UP000556084">
    <property type="component" value="Unassembled WGS sequence"/>
</dbReference>
<comment type="caution">
    <text evidence="1">The sequence shown here is derived from an EMBL/GenBank/DDBJ whole genome shotgun (WGS) entry which is preliminary data.</text>
</comment>
<gene>
    <name evidence="1" type="ORF">FHS39_004755</name>
</gene>
<reference evidence="1 2" key="1">
    <citation type="submission" date="2020-08" db="EMBL/GenBank/DDBJ databases">
        <title>Genomic Encyclopedia of Type Strains, Phase III (KMG-III): the genomes of soil and plant-associated and newly described type strains.</title>
        <authorList>
            <person name="Whitman W."/>
        </authorList>
    </citation>
    <scope>NUCLEOTIDE SEQUENCE [LARGE SCALE GENOMIC DNA]</scope>
    <source>
        <strain evidence="1 2">CECT 3266</strain>
    </source>
</reference>
<evidence type="ECO:0000313" key="2">
    <source>
        <dbReference type="Proteomes" id="UP000556084"/>
    </source>
</evidence>
<name>A0A7W7LU44_9ACTN</name>